<sequence>MKIDSTMKLFALFLGLATLSGFMVLTDGSNKVKTSEDTGRRFDNITSDEKLLKKLPETSGKDIVKKVEIQGASFKPQKHWEGFETVTINIEEFENTAVNGNVSLRLLERDFEVQIKEISRLSGGKSYCYSGYVKGDPQSKATFYVCGELFSGSIELEDLMYNIAVTSEVNDGKTVHIVFIMDWKKDRERLKHLMNPLTYLTFGKEKKDDMLLILAPLRCCTPIYNPSGMSYISLD</sequence>
<dbReference type="OrthoDB" id="137518at2157"/>
<dbReference type="EMBL" id="CP009516">
    <property type="protein sequence ID" value="AKB76541.1"/>
    <property type="molecule type" value="Genomic_DNA"/>
</dbReference>
<accession>A0A0E3S7M8</accession>
<protein>
    <submittedName>
        <fullName evidence="1">Uncharacterized protein</fullName>
    </submittedName>
</protein>
<dbReference type="PATRIC" id="fig|1434110.4.peg.65"/>
<evidence type="ECO:0000313" key="2">
    <source>
        <dbReference type="Proteomes" id="UP000033101"/>
    </source>
</evidence>
<dbReference type="RefSeq" id="WP_048136641.1">
    <property type="nucleotide sequence ID" value="NZ_BBCW01000043.1"/>
</dbReference>
<dbReference type="Proteomes" id="UP000033101">
    <property type="component" value="Chromosome"/>
</dbReference>
<dbReference type="HOGENOM" id="CLU_1406008_0_0_2"/>
<proteinExistence type="predicted"/>
<organism evidence="1 2">
    <name type="scientific">Methanosarcina horonobensis HB-1 = JCM 15518</name>
    <dbReference type="NCBI Taxonomy" id="1434110"/>
    <lineage>
        <taxon>Archaea</taxon>
        <taxon>Methanobacteriati</taxon>
        <taxon>Methanobacteriota</taxon>
        <taxon>Stenosarchaea group</taxon>
        <taxon>Methanomicrobia</taxon>
        <taxon>Methanosarcinales</taxon>
        <taxon>Methanosarcinaceae</taxon>
        <taxon>Methanosarcina</taxon>
    </lineage>
</organism>
<dbReference type="KEGG" id="mhor:MSHOH_0058"/>
<dbReference type="AlphaFoldDB" id="A0A0E3S7M8"/>
<evidence type="ECO:0000313" key="1">
    <source>
        <dbReference type="EMBL" id="AKB76541.1"/>
    </source>
</evidence>
<dbReference type="GeneID" id="24829174"/>
<keyword evidence="2" id="KW-1185">Reference proteome</keyword>
<gene>
    <name evidence="1" type="ORF">MSHOH_0058</name>
</gene>
<reference evidence="1 2" key="1">
    <citation type="submission" date="2014-07" db="EMBL/GenBank/DDBJ databases">
        <title>Methanogenic archaea and the global carbon cycle.</title>
        <authorList>
            <person name="Henriksen J.R."/>
            <person name="Luke J."/>
            <person name="Reinhart S."/>
            <person name="Benedict M.N."/>
            <person name="Youngblut N.D."/>
            <person name="Metcalf M.E."/>
            <person name="Whitaker R.J."/>
            <person name="Metcalf W.W."/>
        </authorList>
    </citation>
    <scope>NUCLEOTIDE SEQUENCE [LARGE SCALE GENOMIC DNA]</scope>
    <source>
        <strain evidence="1 2">HB-1</strain>
    </source>
</reference>
<name>A0A0E3S7M8_9EURY</name>
<dbReference type="STRING" id="1434110.MSHOH_0058"/>